<dbReference type="GO" id="GO:0016556">
    <property type="term" value="P:mRNA modification"/>
    <property type="evidence" value="ECO:0007669"/>
    <property type="project" value="InterPro"/>
</dbReference>
<dbReference type="PROSITE" id="PS51657">
    <property type="entry name" value="PSRV_HELICASE"/>
    <property type="match status" value="1"/>
</dbReference>
<dbReference type="GO" id="GO:0005524">
    <property type="term" value="F:ATP binding"/>
    <property type="evidence" value="ECO:0007669"/>
    <property type="project" value="UniProtKB-KW"/>
</dbReference>
<accession>A0A7L9CEQ8</accession>
<dbReference type="Pfam" id="PF01660">
    <property type="entry name" value="Vmethyltransf"/>
    <property type="match status" value="1"/>
</dbReference>
<evidence type="ECO:0000256" key="1">
    <source>
        <dbReference type="ARBA" id="ARBA00022679"/>
    </source>
</evidence>
<keyword evidence="1" id="KW-0808">Transferase</keyword>
<dbReference type="SUPFAM" id="SSF52540">
    <property type="entry name" value="P-loop containing nucleoside triphosphate hydrolases"/>
    <property type="match status" value="1"/>
</dbReference>
<feature type="compositionally biased region" description="Polar residues" evidence="6">
    <location>
        <begin position="2542"/>
        <end position="2561"/>
    </location>
</feature>
<dbReference type="InterPro" id="IPR002588">
    <property type="entry name" value="Alphavirus-like_MT_dom"/>
</dbReference>
<evidence type="ECO:0000256" key="4">
    <source>
        <dbReference type="ARBA" id="ARBA00022801"/>
    </source>
</evidence>
<dbReference type="GO" id="GO:0006396">
    <property type="term" value="P:RNA processing"/>
    <property type="evidence" value="ECO:0007669"/>
    <property type="project" value="InterPro"/>
</dbReference>
<dbReference type="SUPFAM" id="SSF51197">
    <property type="entry name" value="Clavaminate synthase-like"/>
    <property type="match status" value="1"/>
</dbReference>
<proteinExistence type="predicted"/>
<dbReference type="Gene3D" id="2.60.120.590">
    <property type="entry name" value="Alpha-ketoglutarate-dependent dioxygenase AlkB-like"/>
    <property type="match status" value="1"/>
</dbReference>
<name>A0A7L9CEQ8_9CLOS</name>
<reference evidence="9" key="1">
    <citation type="submission" date="2020-08" db="EMBL/GenBank/DDBJ databases">
        <title>High throughput sequencing combined with conventional Sanger sequencing revealed high molecular diversity in AcV-1 population from kiwifruit grown in China.</title>
        <authorList>
            <person name="Hong N."/>
            <person name="Wen S."/>
        </authorList>
    </citation>
    <scope>NUCLEOTIDE SEQUENCE</scope>
    <source>
        <strain evidence="9">Z2</strain>
    </source>
</reference>
<dbReference type="PROSITE" id="PS51743">
    <property type="entry name" value="ALPHAVIRUS_MT"/>
    <property type="match status" value="1"/>
</dbReference>
<feature type="domain" description="Alphavirus-like MT" evidence="8">
    <location>
        <begin position="1315"/>
        <end position="1501"/>
    </location>
</feature>
<feature type="domain" description="(+)RNA virus helicase C-terminal" evidence="7">
    <location>
        <begin position="2772"/>
        <end position="3112"/>
    </location>
</feature>
<protein>
    <submittedName>
        <fullName evidence="9">Polyprotein</fullName>
    </submittedName>
</protein>
<dbReference type="InterPro" id="IPR027417">
    <property type="entry name" value="P-loop_NTPase"/>
</dbReference>
<keyword evidence="2" id="KW-0547">Nucleotide-binding</keyword>
<evidence type="ECO:0000313" key="9">
    <source>
        <dbReference type="EMBL" id="QOJ38494.1"/>
    </source>
</evidence>
<dbReference type="Gene3D" id="3.40.50.300">
    <property type="entry name" value="P-loop containing nucleotide triphosphate hydrolases"/>
    <property type="match status" value="2"/>
</dbReference>
<dbReference type="Pfam" id="PF01443">
    <property type="entry name" value="Viral_helicase1"/>
    <property type="match status" value="1"/>
</dbReference>
<keyword evidence="4" id="KW-0378">Hydrolase</keyword>
<evidence type="ECO:0000256" key="2">
    <source>
        <dbReference type="ARBA" id="ARBA00022741"/>
    </source>
</evidence>
<dbReference type="EMBL" id="MT936306">
    <property type="protein sequence ID" value="QOJ38494.1"/>
    <property type="molecule type" value="Genomic_RNA"/>
</dbReference>
<evidence type="ECO:0000259" key="8">
    <source>
        <dbReference type="PROSITE" id="PS51743"/>
    </source>
</evidence>
<dbReference type="InterPro" id="IPR027351">
    <property type="entry name" value="(+)RNA_virus_helicase_core_dom"/>
</dbReference>
<dbReference type="InterPro" id="IPR037151">
    <property type="entry name" value="AlkB-like_sf"/>
</dbReference>
<feature type="region of interest" description="Disordered" evidence="6">
    <location>
        <begin position="2542"/>
        <end position="2608"/>
    </location>
</feature>
<evidence type="ECO:0000256" key="6">
    <source>
        <dbReference type="SAM" id="MobiDB-lite"/>
    </source>
</evidence>
<dbReference type="GO" id="GO:0016787">
    <property type="term" value="F:hydrolase activity"/>
    <property type="evidence" value="ECO:0007669"/>
    <property type="project" value="UniProtKB-KW"/>
</dbReference>
<feature type="compositionally biased region" description="Basic residues" evidence="6">
    <location>
        <begin position="2571"/>
        <end position="2584"/>
    </location>
</feature>
<keyword evidence="5" id="KW-0067">ATP-binding</keyword>
<evidence type="ECO:0000256" key="3">
    <source>
        <dbReference type="ARBA" id="ARBA00022758"/>
    </source>
</evidence>
<evidence type="ECO:0000259" key="7">
    <source>
        <dbReference type="PROSITE" id="PS51657"/>
    </source>
</evidence>
<dbReference type="GO" id="GO:0008174">
    <property type="term" value="F:mRNA methyltransferase activity"/>
    <property type="evidence" value="ECO:0007669"/>
    <property type="project" value="UniProtKB-UniRule"/>
</dbReference>
<organism evidence="9">
    <name type="scientific">Olivavirus actinidiae</name>
    <dbReference type="NCBI Taxonomy" id="2024724"/>
    <lineage>
        <taxon>Viruses</taxon>
        <taxon>Riboviria</taxon>
        <taxon>Orthornavirae</taxon>
        <taxon>Kitrinoviricota</taxon>
        <taxon>Alsuviricetes</taxon>
        <taxon>Martellivirales</taxon>
        <taxon>Closteroviridae</taxon>
        <taxon>Olivavirus</taxon>
    </lineage>
</organism>
<keyword evidence="3" id="KW-0688">Ribosomal frameshifting</keyword>
<dbReference type="GO" id="GO:0003723">
    <property type="term" value="F:RNA binding"/>
    <property type="evidence" value="ECO:0007669"/>
    <property type="project" value="InterPro"/>
</dbReference>
<evidence type="ECO:0000256" key="5">
    <source>
        <dbReference type="ARBA" id="ARBA00022840"/>
    </source>
</evidence>
<sequence length="3198" mass="354727">MRIVRAPKGCARKVASSGATKLGLKGECSKNLPRGWGAMGYLSTPVFFGEEDPENTFVRGCSRILDCFGLNCPKAVFYGPEPATPAYLKAAAIRAKMAETARPFGSRVASRQAAKAADLYKARQLRGAKVRAEPVLKRRKVGPAFKPAAVEASAPTFVRIAAPTVPVVVPTSFPVAYVRRGSQSLPQGALVFQAKKPANRTIGFCAAKHRHTTTRLSVGGWTITLRTEEGVVTDEALLHLVKGYHFEAFLPMRLLARYGARLLPTPDYGWVRYDRNGYQSRLMMLPYLWEVLQLNKRGECGPKLRAYIESFQDNSGYCYLKLFRMANIAIGRSARKVGHACSALGSFPSTHAVKMCLYRRYSCIPDFSVGYKAVGGRGHMTTTPVVKVSSLPDLAWGCDTLMFGSIRAVIPPVQEAAVAKPAATADKVRQVVPPKLAVAQGSPCIAAVASAGENVVLSKSARRRQRKRSAAAKVVSAVPASERVTLKAPEVDAARPKPVAVSVPVKAATPAPRIHQFIKPVFRDIRQCGSRLKNWFSKVNPNHRVKDRLTALLSADGTGYNYNGGGHKPDRRSAVLLKELSSILKMNLDWVKHVLVQKYRPGSKIGAHKDNEPCYYPLSTFRLVTVNVFGEALFTLVRGAEKYNISLDGPSMFEIDPNVNFNFTHSVEVGRFYRGSITLRGHKQSSVLEEATPKQSSDSLLVKTKTVGTKNSQGGTEPVVPSVKKFFPTVPQVKGSATGSTTSSAVVAPKAIARSPAVIGRPAVTTKRATTGQGIAASATPTVDHGVFLKALTECYSVGEPYDRVKFRDYNPVCQKSEYGMVHVFFKGNLIKKGTFRRYYDLKALRQLGYVTNNLKAYLNSFRDSNGYCYLTYIRAVAMYFGLAESECAAATRALGRWPRAGDVLDYIIRKYKVCPPIKVGYSHVTNLAVHATLEPVFLLANMRKNLVVGGRLAASVSSRGITVGAIQCPIRNPAGINAESERQVEVSPADRGAARRTRLTNVGLDVNTRVTRPVCSIKKKILTNELNNNGRQVAGLVTGVPRNSESLASNSPRGEPVLIACSRKEYSLLASELVDRILDFDQTQLSLNTERFRNFDVRCVRSRPGLVRVYYRDRLIRTLIAQRYWDINFLRSFGIVARTLNNYLRRFGDCDGYCYMKLLRLCSIYYAKPMSYVSSARLELGCWPSSSSVKAYIRRKFNGIPFILVSLSRGKYAHVGLLPRISLRLIPGGIKLGGHVEADVSLRRMTEANRLYQQVERAQLKDSPLLRAVENTLIEEHTMEHLLQKSKTVLNINVGLNDRQQSALVKSFPELKLKFVPMVHSLHPMSTAVRMCFNSLYARKFKGTKYIDIGGDLKYHVMNGNDVHICNPILDPKDGVRYVNRVCEWNNVKKADLKAMAYGSQHVSCCYSPAKVCKVSCSTAVAVEVYDISLVEMATIMSARAIDRVYLTMMIPGELFDDNNEHVCIPDHGIVVVQDGDNLIYNMPAGQSYCHDRSSVLSYINNPYMLHDNQLFHSEIVGYRCGVCEFRVTRVPVYPAVDTIIHVTVPRATSGLVELHLPIIDKHSDVLSFTNSTSVMIDYEFFTRALTHIINVCTNVTEKTFEYTMTWLRNNSARVVISGRIIHTNVKLAPEHLGKVAALLLTAGVKTRWESGRYARRLYRAVGQETLWESIKAAIDDSASTIKASAYEIAKKALTSSFPFLGDLQTRSIEEFFTVLGESSTIKRPVRFPCSGGYIVGETRYISEAMDNLLADAIKSDVLSEMAQIVEESTSVDTSGKGQDNYVPPNKRAGKSAGIIRDKVKAVAGMTDLCDGSKPGQGAGRDSCGSSLFVVILKAIGRYIVLTVSRFKEILLRLTSPFPSVQTVLLPVFALWEGLLGGDADVWVTYGATVVYTMVRSVVYLALGHSPFGVCLGLLAVIVTPIPRMFITDRDNLACDTLFEAAKGAYFSVPLTGNKWVNRVLSVLENVGYFKSLIRRTIAVMFEESTAASVVMLVMPGDENIWATQCLVKKAYNWIYDQVLVTLSSVLEAVPGSARKVVASTVADVAGGISSVLATSVAKVTEWFNHQGTTSLPACDDESMADFFSMAEDTSLVDDLTSDTPGLRGGGVLNRSFFTSLVKAFINTGLSLLGGIIQAAMYVKDKLYPGSGCRTKKGSELLQELFSNKRSEDEEFALAEIYLQRFFDVDFSDRPGAYGGSVECKSFALAIYKFFKSFKFCRITALCQAILVFLVMGKNMCMKQYRDTMAVARHLLAVYKKKNPGLALAKLADVDVDDSKVYRVPTDLFDADEVIRSLSKNCKPNYFLRKDMTVYRVPTAVDYEDKNGLAANLVSAPFDFLMFQDGAEPESISLDFNLIKRMLGWTMTKDLVSRIPIARRLHPSAILMVRKGGYAIFDKNRKPIVYNCPDVGLTPEKMDVIFMRLSGGLLGGGVISWSLVVVLRGFFNALERCGIISTHLNIASKAICCTFSPFYRAVVLLRWLLDIACDWYQEAGGNRNEMEIKCLKPVTKKFVAVSEELKRKFSDTIERKVEHTDMLAEELVRQSTNESTDGSSSEISTCNSDGEKYNPRFFNKKSKKSKGKSRAKSVSTVKKAKQHKHSVAERGEASGTAAEAVESSDFVRVFKPINVNDEFKLRMGDVFNRKEYQVAEVIRALDLSTPPVFSHTSDLATNAMNEFIYMHMMDVLNMISSMQKASELLMSGTVDPAMLRGYMVDPKVVVLDTSTNMLRGTNMGVKHIKDTQHRFCYDPNEKTVVSLGSYRLKSCSRYVVLHEDLEIFYANKVLQRFEANIKVQKMHYLNDLTIVETPPGGGKTTQLVALFFGLWMKGAAVRVVTANKNSAIEIRRKTCALAVQFKVITKLQVVRVRQLLEDMVRTADSTIMNVLDAPTEVLLVDEIFLMHLGQLLLNFEILKPSYVIGFGDSKQIGYIPRTDLYCPCYYKIMDIIDDHQIQYRSESYRCPKDVCLLLSELYGRHVEARANKRDKTMTVTTISSMEDVPLIEDAKYLVYTQGEKRDLDAVLRTKGRAPSVYLDPQTVHEAQGNTYKKVCLVRAKPQDDSVFSSKEHHIVALSRHTDSLVYYCISSKYNDDTAMKIERSKVLTALDDNEINEQPIYGAMYESNGGNPASGACRAGSMGWHAIVSFLDEVVPGSTVLSLNDVSEAMSTSDFESCVDEIRLSENMTVGKNPTSTNRQRYRGY</sequence>
<dbReference type="GO" id="GO:0075523">
    <property type="term" value="P:viral translational frameshifting"/>
    <property type="evidence" value="ECO:0007669"/>
    <property type="project" value="UniProtKB-KW"/>
</dbReference>